<dbReference type="Gene3D" id="3.30.450.40">
    <property type="match status" value="1"/>
</dbReference>
<dbReference type="Pfam" id="PF01590">
    <property type="entry name" value="GAF"/>
    <property type="match status" value="1"/>
</dbReference>
<dbReference type="InterPro" id="IPR035919">
    <property type="entry name" value="EAL_sf"/>
</dbReference>
<evidence type="ECO:0000256" key="5">
    <source>
        <dbReference type="SAM" id="MobiDB-lite"/>
    </source>
</evidence>
<dbReference type="KEGG" id="lck:HN018_22605"/>
<protein>
    <submittedName>
        <fullName evidence="9">EAL domain-containing protein</fullName>
    </submittedName>
</protein>
<organism evidence="9 10">
    <name type="scientific">Lichenicola cladoniae</name>
    <dbReference type="NCBI Taxonomy" id="1484109"/>
    <lineage>
        <taxon>Bacteria</taxon>
        <taxon>Pseudomonadati</taxon>
        <taxon>Pseudomonadota</taxon>
        <taxon>Alphaproteobacteria</taxon>
        <taxon>Acetobacterales</taxon>
        <taxon>Acetobacteraceae</taxon>
        <taxon>Lichenicola</taxon>
    </lineage>
</organism>
<evidence type="ECO:0000313" key="10">
    <source>
        <dbReference type="Proteomes" id="UP000500767"/>
    </source>
</evidence>
<dbReference type="InterPro" id="IPR013515">
    <property type="entry name" value="Phytochrome_cen-reg"/>
</dbReference>
<feature type="region of interest" description="Disordered" evidence="5">
    <location>
        <begin position="917"/>
        <end position="936"/>
    </location>
</feature>
<dbReference type="InterPro" id="IPR003018">
    <property type="entry name" value="GAF"/>
</dbReference>
<evidence type="ECO:0000256" key="4">
    <source>
        <dbReference type="ARBA" id="ARBA00023170"/>
    </source>
</evidence>
<dbReference type="InterPro" id="IPR016132">
    <property type="entry name" value="Phyto_chromo_attachment"/>
</dbReference>
<dbReference type="Pfam" id="PF08446">
    <property type="entry name" value="PAS_2"/>
    <property type="match status" value="1"/>
</dbReference>
<keyword evidence="3" id="KW-0157">Chromophore</keyword>
<evidence type="ECO:0000259" key="7">
    <source>
        <dbReference type="PROSITE" id="PS50883"/>
    </source>
</evidence>
<dbReference type="GO" id="GO:0006355">
    <property type="term" value="P:regulation of DNA-templated transcription"/>
    <property type="evidence" value="ECO:0007669"/>
    <property type="project" value="InterPro"/>
</dbReference>
<evidence type="ECO:0000259" key="6">
    <source>
        <dbReference type="PROSITE" id="PS50046"/>
    </source>
</evidence>
<dbReference type="InterPro" id="IPR001633">
    <property type="entry name" value="EAL_dom"/>
</dbReference>
<dbReference type="InterPro" id="IPR000160">
    <property type="entry name" value="GGDEF_dom"/>
</dbReference>
<dbReference type="CDD" id="cd01948">
    <property type="entry name" value="EAL"/>
    <property type="match status" value="1"/>
</dbReference>
<dbReference type="PROSITE" id="PS50883">
    <property type="entry name" value="EAL"/>
    <property type="match status" value="1"/>
</dbReference>
<dbReference type="SMART" id="SM00065">
    <property type="entry name" value="GAF"/>
    <property type="match status" value="1"/>
</dbReference>
<dbReference type="InterPro" id="IPR029787">
    <property type="entry name" value="Nucleotide_cyclase"/>
</dbReference>
<keyword evidence="1" id="KW-0600">Photoreceptor protein</keyword>
<dbReference type="SUPFAM" id="SSF55781">
    <property type="entry name" value="GAF domain-like"/>
    <property type="match status" value="2"/>
</dbReference>
<keyword evidence="10" id="KW-1185">Reference proteome</keyword>
<dbReference type="SUPFAM" id="SSF55785">
    <property type="entry name" value="PYP-like sensor domain (PAS domain)"/>
    <property type="match status" value="1"/>
</dbReference>
<dbReference type="GO" id="GO:0009584">
    <property type="term" value="P:detection of visible light"/>
    <property type="evidence" value="ECO:0007669"/>
    <property type="project" value="InterPro"/>
</dbReference>
<dbReference type="AlphaFoldDB" id="A0A6M8HY30"/>
<dbReference type="SMART" id="SM00052">
    <property type="entry name" value="EAL"/>
    <property type="match status" value="1"/>
</dbReference>
<feature type="domain" description="EAL" evidence="7">
    <location>
        <begin position="679"/>
        <end position="928"/>
    </location>
</feature>
<dbReference type="RefSeq" id="WP_171837799.1">
    <property type="nucleotide sequence ID" value="NZ_CP053709.1"/>
</dbReference>
<evidence type="ECO:0000259" key="8">
    <source>
        <dbReference type="PROSITE" id="PS50887"/>
    </source>
</evidence>
<dbReference type="InterPro" id="IPR013654">
    <property type="entry name" value="PAS_2"/>
</dbReference>
<feature type="domain" description="Phytochrome chromophore attachment site" evidence="6">
    <location>
        <begin position="148"/>
        <end position="306"/>
    </location>
</feature>
<dbReference type="PROSITE" id="PS50046">
    <property type="entry name" value="PHYTOCHROME_2"/>
    <property type="match status" value="1"/>
</dbReference>
<evidence type="ECO:0000256" key="3">
    <source>
        <dbReference type="ARBA" id="ARBA00022991"/>
    </source>
</evidence>
<gene>
    <name evidence="9" type="ORF">HN018_22605</name>
</gene>
<dbReference type="Pfam" id="PF00563">
    <property type="entry name" value="EAL"/>
    <property type="match status" value="1"/>
</dbReference>
<dbReference type="SUPFAM" id="SSF141868">
    <property type="entry name" value="EAL domain-like"/>
    <property type="match status" value="1"/>
</dbReference>
<dbReference type="InterPro" id="IPR043128">
    <property type="entry name" value="Rev_trsase/Diguanyl_cyclase"/>
</dbReference>
<dbReference type="Proteomes" id="UP000500767">
    <property type="component" value="Plasmid unnamed1"/>
</dbReference>
<dbReference type="SUPFAM" id="SSF55073">
    <property type="entry name" value="Nucleotide cyclase"/>
    <property type="match status" value="1"/>
</dbReference>
<keyword evidence="9" id="KW-0614">Plasmid</keyword>
<dbReference type="Gene3D" id="3.30.70.270">
    <property type="match status" value="1"/>
</dbReference>
<evidence type="ECO:0000313" key="9">
    <source>
        <dbReference type="EMBL" id="QKE93001.1"/>
    </source>
</evidence>
<name>A0A6M8HY30_9PROT</name>
<dbReference type="InterPro" id="IPR029016">
    <property type="entry name" value="GAF-like_dom_sf"/>
</dbReference>
<dbReference type="Gene3D" id="3.30.450.270">
    <property type="match status" value="1"/>
</dbReference>
<dbReference type="EMBL" id="CP053709">
    <property type="protein sequence ID" value="QKE93001.1"/>
    <property type="molecule type" value="Genomic_DNA"/>
</dbReference>
<dbReference type="InterPro" id="IPR052155">
    <property type="entry name" value="Biofilm_reg_signaling"/>
</dbReference>
<proteinExistence type="predicted"/>
<dbReference type="NCBIfam" id="TIGR00254">
    <property type="entry name" value="GGDEF"/>
    <property type="match status" value="1"/>
</dbReference>
<reference evidence="9 10" key="1">
    <citation type="journal article" date="2014" name="World J. Microbiol. Biotechnol.">
        <title>Biodiversity and physiological characteristics of Antarctic and Arctic lichens-associated bacteria.</title>
        <authorList>
            <person name="Lee Y.M."/>
            <person name="Kim E.H."/>
            <person name="Lee H.K."/>
            <person name="Hong S.G."/>
        </authorList>
    </citation>
    <scope>NUCLEOTIDE SEQUENCE [LARGE SCALE GENOMIC DNA]</scope>
    <source>
        <strain evidence="9 10">PAMC 26569</strain>
        <plasmid evidence="9">unnamed1</plasmid>
    </source>
</reference>
<geneLocation type="plasmid" evidence="9 10">
    <name>unnamed1</name>
</geneLocation>
<dbReference type="Gene3D" id="3.30.450.20">
    <property type="entry name" value="PAS domain"/>
    <property type="match status" value="1"/>
</dbReference>
<dbReference type="PANTHER" id="PTHR44757:SF2">
    <property type="entry name" value="BIOFILM ARCHITECTURE MAINTENANCE PROTEIN MBAA"/>
    <property type="match status" value="1"/>
</dbReference>
<dbReference type="PRINTS" id="PR01033">
    <property type="entry name" value="PHYTOCHROME"/>
</dbReference>
<keyword evidence="2" id="KW-0716">Sensory transduction</keyword>
<evidence type="ECO:0000256" key="1">
    <source>
        <dbReference type="ARBA" id="ARBA00022543"/>
    </source>
</evidence>
<dbReference type="Gene3D" id="3.20.20.450">
    <property type="entry name" value="EAL domain"/>
    <property type="match status" value="1"/>
</dbReference>
<dbReference type="SMART" id="SM00267">
    <property type="entry name" value="GGDEF"/>
    <property type="match status" value="1"/>
</dbReference>
<feature type="domain" description="GGDEF" evidence="8">
    <location>
        <begin position="541"/>
        <end position="670"/>
    </location>
</feature>
<dbReference type="InterPro" id="IPR001294">
    <property type="entry name" value="Phytochrome"/>
</dbReference>
<evidence type="ECO:0000256" key="2">
    <source>
        <dbReference type="ARBA" id="ARBA00022606"/>
    </source>
</evidence>
<accession>A0A6M8HY30</accession>
<dbReference type="InterPro" id="IPR035965">
    <property type="entry name" value="PAS-like_dom_sf"/>
</dbReference>
<keyword evidence="4" id="KW-0675">Receptor</keyword>
<dbReference type="Pfam" id="PF00990">
    <property type="entry name" value="GGDEF"/>
    <property type="match status" value="1"/>
</dbReference>
<dbReference type="PANTHER" id="PTHR44757">
    <property type="entry name" value="DIGUANYLATE CYCLASE DGCP"/>
    <property type="match status" value="1"/>
</dbReference>
<dbReference type="PROSITE" id="PS50887">
    <property type="entry name" value="GGDEF"/>
    <property type="match status" value="1"/>
</dbReference>
<dbReference type="InterPro" id="IPR043150">
    <property type="entry name" value="Phytochrome_PHY_sf"/>
</dbReference>
<dbReference type="GO" id="GO:0009881">
    <property type="term" value="F:photoreceptor activity"/>
    <property type="evidence" value="ECO:0007669"/>
    <property type="project" value="UniProtKB-KW"/>
</dbReference>
<dbReference type="Pfam" id="PF00360">
    <property type="entry name" value="PHY"/>
    <property type="match status" value="1"/>
</dbReference>
<sequence length="936" mass="101588">MITTLQCPVVADLTSCDIEPIHAPGAIQPYGVLIVADAKTLHVTHVSENFASSSGLRNEDAIGAALSAVIGVEPTAMLQAALSSERHSVASVMTLDLGFHRSPCRDVVVQAHAGHVFLELEIGHHPIDRHKAVSNIQSVIAELPRQTSVAEIADRTVAAVRRVTGYDRVMVYRFDAEGHGEVVAEDKRADLEPLLHYRYPASDIPAQARKLYLTQRIRIIADTDYQPVKLLTGEQAFASEALDMSYCTLRRVSPLHLEYLRNMGVGGTLAISLIHDEALWGMVVCHHQTPHSVPADVAAMCDLVGQIVALLIQQAEEREALGRTVERQAILAGIKGAVDRAPSILAGLGSVHPAMVDLMDAGGVALRLSGCVHLFGATPSATMVDLIFDDVEAVALGEVFAEDSFGRRRLDWVDLADLASGVLYLPLLNNPHDAIIWFRPQVVRTIVWGGDPGKPAADPDGRISPRKSFARWLELVRGTSLPWTRTQIRAAHDLRRVVTDGMLRHAEASLARLSSTDTLTGLANRRQLEQELHAWQAAPAISAALLFVDLDRFKTVNDSLGHAAGDALLLQVADRLQRAVPPGCLVARLGGDEFVVFLLGRVLEVAQEVAAVMLQAFEQPFDLLGRPHRVSASIGVAWSQTQTGDLLREADAAMYAAKRMGSGGAVVFQDSLHQTALTALRTEQDMFLAIQRDEFVLHYQPIVATATGATMGFEALVRWKHPERGLIPPLDFISLAEETWMIVTLGRWIMETGIAELATWRDRDLTLAINVSPRQLGSGDFAGAVRAALHRAGIEAPRVTIEVTEGALMDRAAVAQLHELRAIGCRIAIDDFGTGYSSLAYLRHLPIDIIKIDRSFVTPLGSAPGVDRFFDAIVGLARTLDLRIVAEGVETVQQLRSVKAARCDAAQGYLFSKPLGADERQSRYPGSRPVNSDGAA</sequence>
<dbReference type="CDD" id="cd01949">
    <property type="entry name" value="GGDEF"/>
    <property type="match status" value="1"/>
</dbReference>